<evidence type="ECO:0000313" key="3">
    <source>
        <dbReference type="Proteomes" id="UP000326453"/>
    </source>
</evidence>
<organism evidence="2 3">
    <name type="scientific">Paracoccus pantotrophus</name>
    <name type="common">Thiosphaera pantotropha</name>
    <dbReference type="NCBI Taxonomy" id="82367"/>
    <lineage>
        <taxon>Bacteria</taxon>
        <taxon>Pseudomonadati</taxon>
        <taxon>Pseudomonadota</taxon>
        <taxon>Alphaproteobacteria</taxon>
        <taxon>Rhodobacterales</taxon>
        <taxon>Paracoccaceae</taxon>
        <taxon>Paracoccus</taxon>
    </lineage>
</organism>
<dbReference type="KEGG" id="ppan:ESD82_12305"/>
<dbReference type="Pfam" id="PF18810">
    <property type="entry name" value="PBECR2"/>
    <property type="match status" value="1"/>
</dbReference>
<sequence length="59" mass="7267">MLLTHRYIRVDPDTSLFTMFELPRNRWQGVTGYASYNRAKPDYRHIDKQRVGKLRWKRK</sequence>
<accession>A0AAE6NXZ9</accession>
<proteinExistence type="predicted"/>
<dbReference type="EMBL" id="CP044426">
    <property type="protein sequence ID" value="QFG36967.1"/>
    <property type="molecule type" value="Genomic_DNA"/>
</dbReference>
<evidence type="ECO:0000259" key="1">
    <source>
        <dbReference type="Pfam" id="PF18810"/>
    </source>
</evidence>
<gene>
    <name evidence="2" type="ORF">ESD82_12305</name>
</gene>
<reference evidence="2 3" key="1">
    <citation type="submission" date="2019-01" db="EMBL/GenBank/DDBJ databases">
        <title>Complete Genome Sequence and Annotation of the Paracoccus pantotrophus type strain DSM 2944.</title>
        <authorList>
            <person name="Bockwoldt J.A."/>
            <person name="Zimmermann M."/>
            <person name="Tiso T."/>
            <person name="Blank L.M."/>
        </authorList>
    </citation>
    <scope>NUCLEOTIDE SEQUENCE [LARGE SCALE GENOMIC DNA]</scope>
    <source>
        <strain evidence="2 3">DSM 2944</strain>
    </source>
</reference>
<dbReference type="InterPro" id="IPR041110">
    <property type="entry name" value="PBECR2"/>
</dbReference>
<dbReference type="GeneID" id="51371357"/>
<protein>
    <recommendedName>
        <fullName evidence="1">Phage-Barnase-EndoU-ColicinE5/D-RelE like nuclease 2 domain-containing protein</fullName>
    </recommendedName>
</protein>
<dbReference type="Proteomes" id="UP000326453">
    <property type="component" value="Chromosome 1"/>
</dbReference>
<dbReference type="RefSeq" id="WP_147428215.1">
    <property type="nucleotide sequence ID" value="NZ_CP044426.1"/>
</dbReference>
<evidence type="ECO:0000313" key="2">
    <source>
        <dbReference type="EMBL" id="QFG36967.1"/>
    </source>
</evidence>
<name>A0AAE6NXZ9_PARPN</name>
<feature type="domain" description="Phage-Barnase-EndoU-ColicinE5/D-RelE like nuclease 2" evidence="1">
    <location>
        <begin position="4"/>
        <end position="57"/>
    </location>
</feature>
<dbReference type="AlphaFoldDB" id="A0AAE6NXZ9"/>